<dbReference type="KEGG" id="pbf:CFX0092_A3548"/>
<dbReference type="InterPro" id="IPR002104">
    <property type="entry name" value="Integrase_catalytic"/>
</dbReference>
<sequence>MTPRILPDRLSVAVTAFLAEKQTELSPYSVQHLRSSLVPLVDALDDPPLAAITYDDLRAYADGLRRKYKPGTIKPTVGDIRQFFGWCKERKKRKGNPAKRLKPPSRRVVVESAEPKVPPEEGIRRLFDHLAAHLTRVVYRDLFGNLCAAPSDEWRYDERQTVRDLLVLSFLYETGARAGELWRLGSRAMDLAVATPGPVYCASSTGKTGDTRLRFTRATAELWSIWQLVRPTGCEEFAVVGWKIGRPPTPMSTQTISKTIARRCKRAAVAPFRAHALRHAKIRRGVDAVGLEATSRLIGHGSAVITAAYAVAGERELNDAALATGLHGRLWT</sequence>
<dbReference type="SUPFAM" id="SSF56349">
    <property type="entry name" value="DNA breaking-rejoining enzymes"/>
    <property type="match status" value="1"/>
</dbReference>
<dbReference type="GO" id="GO:0006310">
    <property type="term" value="P:DNA recombination"/>
    <property type="evidence" value="ECO:0007669"/>
    <property type="project" value="UniProtKB-KW"/>
</dbReference>
<accession>A0A160T5B5</accession>
<dbReference type="InterPro" id="IPR010998">
    <property type="entry name" value="Integrase_recombinase_N"/>
</dbReference>
<organism evidence="5 6">
    <name type="scientific">Candidatus Promineifilum breve</name>
    <dbReference type="NCBI Taxonomy" id="1806508"/>
    <lineage>
        <taxon>Bacteria</taxon>
        <taxon>Bacillati</taxon>
        <taxon>Chloroflexota</taxon>
        <taxon>Ardenticatenia</taxon>
        <taxon>Candidatus Promineifilales</taxon>
        <taxon>Candidatus Promineifilaceae</taxon>
        <taxon>Candidatus Promineifilum</taxon>
    </lineage>
</organism>
<evidence type="ECO:0000259" key="4">
    <source>
        <dbReference type="PROSITE" id="PS51900"/>
    </source>
</evidence>
<dbReference type="RefSeq" id="WP_095044639.1">
    <property type="nucleotide sequence ID" value="NZ_LN890655.1"/>
</dbReference>
<dbReference type="PROSITE" id="PS51900">
    <property type="entry name" value="CB"/>
    <property type="match status" value="1"/>
</dbReference>
<evidence type="ECO:0000256" key="1">
    <source>
        <dbReference type="ARBA" id="ARBA00023125"/>
    </source>
</evidence>
<protein>
    <recommendedName>
        <fullName evidence="4">Core-binding (CB) domain-containing protein</fullName>
    </recommendedName>
</protein>
<dbReference type="Gene3D" id="1.10.150.130">
    <property type="match status" value="1"/>
</dbReference>
<dbReference type="InterPro" id="IPR013762">
    <property type="entry name" value="Integrase-like_cat_sf"/>
</dbReference>
<dbReference type="InterPro" id="IPR044068">
    <property type="entry name" value="CB"/>
</dbReference>
<dbReference type="PANTHER" id="PTHR30349">
    <property type="entry name" value="PHAGE INTEGRASE-RELATED"/>
    <property type="match status" value="1"/>
</dbReference>
<reference evidence="5" key="1">
    <citation type="submission" date="2016-01" db="EMBL/GenBank/DDBJ databases">
        <authorList>
            <person name="Mcilroy J.S."/>
            <person name="Karst M S."/>
            <person name="Albertsen M."/>
        </authorList>
    </citation>
    <scope>NUCLEOTIDE SEQUENCE</scope>
    <source>
        <strain evidence="5">Cfx-K</strain>
    </source>
</reference>
<keyword evidence="1 3" id="KW-0238">DNA-binding</keyword>
<keyword evidence="6" id="KW-1185">Reference proteome</keyword>
<dbReference type="OrthoDB" id="9801717at2"/>
<dbReference type="GO" id="GO:0015074">
    <property type="term" value="P:DNA integration"/>
    <property type="evidence" value="ECO:0007669"/>
    <property type="project" value="InterPro"/>
</dbReference>
<dbReference type="AlphaFoldDB" id="A0A160T5B5"/>
<dbReference type="Proteomes" id="UP000215027">
    <property type="component" value="Chromosome I"/>
</dbReference>
<evidence type="ECO:0000256" key="3">
    <source>
        <dbReference type="PROSITE-ProRule" id="PRU01248"/>
    </source>
</evidence>
<evidence type="ECO:0000313" key="5">
    <source>
        <dbReference type="EMBL" id="CUS05426.2"/>
    </source>
</evidence>
<name>A0A160T5B5_9CHLR</name>
<dbReference type="GO" id="GO:0003677">
    <property type="term" value="F:DNA binding"/>
    <property type="evidence" value="ECO:0007669"/>
    <property type="project" value="UniProtKB-UniRule"/>
</dbReference>
<evidence type="ECO:0000256" key="2">
    <source>
        <dbReference type="ARBA" id="ARBA00023172"/>
    </source>
</evidence>
<feature type="domain" description="Core-binding (CB)" evidence="4">
    <location>
        <begin position="8"/>
        <end position="88"/>
    </location>
</feature>
<keyword evidence="2" id="KW-0233">DNA recombination</keyword>
<proteinExistence type="predicted"/>
<dbReference type="InterPro" id="IPR050090">
    <property type="entry name" value="Tyrosine_recombinase_XerCD"/>
</dbReference>
<gene>
    <name evidence="5" type="ORF">CFX0092_A3548</name>
</gene>
<evidence type="ECO:0000313" key="6">
    <source>
        <dbReference type="Proteomes" id="UP000215027"/>
    </source>
</evidence>
<dbReference type="InterPro" id="IPR011010">
    <property type="entry name" value="DNA_brk_join_enz"/>
</dbReference>
<dbReference type="Pfam" id="PF00589">
    <property type="entry name" value="Phage_integrase"/>
    <property type="match status" value="1"/>
</dbReference>
<dbReference type="Gene3D" id="1.10.443.10">
    <property type="entry name" value="Intergrase catalytic core"/>
    <property type="match status" value="1"/>
</dbReference>
<dbReference type="EMBL" id="LN890655">
    <property type="protein sequence ID" value="CUS05426.2"/>
    <property type="molecule type" value="Genomic_DNA"/>
</dbReference>